<dbReference type="EMBL" id="JAOYFB010000004">
    <property type="protein sequence ID" value="KAK4013397.1"/>
    <property type="molecule type" value="Genomic_DNA"/>
</dbReference>
<organism evidence="1 2">
    <name type="scientific">Daphnia magna</name>
    <dbReference type="NCBI Taxonomy" id="35525"/>
    <lineage>
        <taxon>Eukaryota</taxon>
        <taxon>Metazoa</taxon>
        <taxon>Ecdysozoa</taxon>
        <taxon>Arthropoda</taxon>
        <taxon>Crustacea</taxon>
        <taxon>Branchiopoda</taxon>
        <taxon>Diplostraca</taxon>
        <taxon>Cladocera</taxon>
        <taxon>Anomopoda</taxon>
        <taxon>Daphniidae</taxon>
        <taxon>Daphnia</taxon>
    </lineage>
</organism>
<evidence type="ECO:0000313" key="2">
    <source>
        <dbReference type="Proteomes" id="UP001234178"/>
    </source>
</evidence>
<sequence>MDKVWRLKLMTRAGDSDPEPMVDSVSATTLDLDKIPTRDAWYSPDCSNSFPSIALWLPLVLRAEQGRVGMQFPCPDDTRMDMQ</sequence>
<accession>A0ABQ9ZKF0</accession>
<reference evidence="1 2" key="1">
    <citation type="journal article" date="2023" name="Nucleic Acids Res.">
        <title>The hologenome of Daphnia magna reveals possible DNA methylation and microbiome-mediated evolution of the host genome.</title>
        <authorList>
            <person name="Chaturvedi A."/>
            <person name="Li X."/>
            <person name="Dhandapani V."/>
            <person name="Marshall H."/>
            <person name="Kissane S."/>
            <person name="Cuenca-Cambronero M."/>
            <person name="Asole G."/>
            <person name="Calvet F."/>
            <person name="Ruiz-Romero M."/>
            <person name="Marangio P."/>
            <person name="Guigo R."/>
            <person name="Rago D."/>
            <person name="Mirbahai L."/>
            <person name="Eastwood N."/>
            <person name="Colbourne J.K."/>
            <person name="Zhou J."/>
            <person name="Mallon E."/>
            <person name="Orsini L."/>
        </authorList>
    </citation>
    <scope>NUCLEOTIDE SEQUENCE [LARGE SCALE GENOMIC DNA]</scope>
    <source>
        <strain evidence="1">LRV0_1</strain>
    </source>
</reference>
<name>A0ABQ9ZKF0_9CRUS</name>
<protein>
    <submittedName>
        <fullName evidence="1">Uncharacterized protein</fullName>
    </submittedName>
</protein>
<proteinExistence type="predicted"/>
<dbReference type="Proteomes" id="UP001234178">
    <property type="component" value="Unassembled WGS sequence"/>
</dbReference>
<evidence type="ECO:0000313" key="1">
    <source>
        <dbReference type="EMBL" id="KAK4013397.1"/>
    </source>
</evidence>
<comment type="caution">
    <text evidence="1">The sequence shown here is derived from an EMBL/GenBank/DDBJ whole genome shotgun (WGS) entry which is preliminary data.</text>
</comment>
<gene>
    <name evidence="1" type="ORF">OUZ56_025939</name>
</gene>
<keyword evidence="2" id="KW-1185">Reference proteome</keyword>